<evidence type="ECO:0000256" key="1">
    <source>
        <dbReference type="ARBA" id="ARBA00004273"/>
    </source>
</evidence>
<keyword evidence="10 12" id="KW-0066">ATP synthesis</keyword>
<comment type="similarity">
    <text evidence="2 11">Belongs to the ATPase alpha/beta chains family.</text>
</comment>
<dbReference type="GO" id="GO:0005743">
    <property type="term" value="C:mitochondrial inner membrane"/>
    <property type="evidence" value="ECO:0007669"/>
    <property type="project" value="UniProtKB-SubCell"/>
</dbReference>
<dbReference type="PIRSF" id="PIRSF039088">
    <property type="entry name" value="F_ATPase_subunit_alpha"/>
    <property type="match status" value="1"/>
</dbReference>
<dbReference type="SUPFAM" id="SSF50615">
    <property type="entry name" value="N-terminal domain of alpha and beta subunits of F1 ATP synthase"/>
    <property type="match status" value="1"/>
</dbReference>
<feature type="domain" description="ATPase F1/V1/A1 complex alpha/beta subunit N-terminal" evidence="15">
    <location>
        <begin position="86"/>
        <end position="152"/>
    </location>
</feature>
<dbReference type="InterPro" id="IPR023366">
    <property type="entry name" value="ATP_synth_asu-like_sf"/>
</dbReference>
<evidence type="ECO:0000256" key="10">
    <source>
        <dbReference type="ARBA" id="ARBA00023310"/>
    </source>
</evidence>
<dbReference type="InterPro" id="IPR033732">
    <property type="entry name" value="ATP_synth_F1_a_nt-bd_dom"/>
</dbReference>
<dbReference type="InterPro" id="IPR020003">
    <property type="entry name" value="ATPase_a/bsu_AS"/>
</dbReference>
<dbReference type="Pfam" id="PF02874">
    <property type="entry name" value="ATP-synt_ab_N"/>
    <property type="match status" value="1"/>
</dbReference>
<dbReference type="InterPro" id="IPR027417">
    <property type="entry name" value="P-loop_NTPase"/>
</dbReference>
<dbReference type="GO" id="GO:0046933">
    <property type="term" value="F:proton-transporting ATP synthase activity, rotational mechanism"/>
    <property type="evidence" value="ECO:0007669"/>
    <property type="project" value="InterPro"/>
</dbReference>
<dbReference type="GO" id="GO:0043531">
    <property type="term" value="F:ADP binding"/>
    <property type="evidence" value="ECO:0007669"/>
    <property type="project" value="TreeGrafter"/>
</dbReference>
<dbReference type="Gene3D" id="1.20.150.20">
    <property type="entry name" value="ATP synthase alpha/beta chain, C-terminal domain"/>
    <property type="match status" value="1"/>
</dbReference>
<dbReference type="InterPro" id="IPR005294">
    <property type="entry name" value="ATP_synth_F1_asu"/>
</dbReference>
<dbReference type="PROSITE" id="PS00152">
    <property type="entry name" value="ATPASE_ALPHA_BETA"/>
    <property type="match status" value="1"/>
</dbReference>
<dbReference type="Pfam" id="PF00306">
    <property type="entry name" value="ATP-synt_ab_C"/>
    <property type="match status" value="1"/>
</dbReference>
<dbReference type="InterPro" id="IPR004100">
    <property type="entry name" value="ATPase_F1/V1/A1_a/bsu_N"/>
</dbReference>
<dbReference type="AlphaFoldDB" id="A0A3M7CA51"/>
<keyword evidence="3 11" id="KW-0813">Transport</keyword>
<evidence type="ECO:0000256" key="7">
    <source>
        <dbReference type="ARBA" id="ARBA00023065"/>
    </source>
</evidence>
<comment type="caution">
    <text evidence="16">The sequence shown here is derived from an EMBL/GenBank/DDBJ whole genome shotgun (WGS) entry which is preliminary data.</text>
</comment>
<dbReference type="InterPro" id="IPR000194">
    <property type="entry name" value="ATPase_F1/V1/A1_a/bsu_nucl-bd"/>
</dbReference>
<evidence type="ECO:0000256" key="5">
    <source>
        <dbReference type="ARBA" id="ARBA00022781"/>
    </source>
</evidence>
<evidence type="ECO:0000256" key="4">
    <source>
        <dbReference type="ARBA" id="ARBA00022741"/>
    </source>
</evidence>
<dbReference type="GO" id="GO:0005524">
    <property type="term" value="F:ATP binding"/>
    <property type="evidence" value="ECO:0007669"/>
    <property type="project" value="UniProtKB-KW"/>
</dbReference>
<comment type="subcellular location">
    <subcellularLocation>
        <location evidence="1">Mitochondrion inner membrane</location>
    </subcellularLocation>
</comment>
<keyword evidence="8" id="KW-0472">Membrane</keyword>
<evidence type="ECO:0000259" key="14">
    <source>
        <dbReference type="Pfam" id="PF00306"/>
    </source>
</evidence>
<evidence type="ECO:0000259" key="13">
    <source>
        <dbReference type="Pfam" id="PF00006"/>
    </source>
</evidence>
<evidence type="ECO:0000256" key="2">
    <source>
        <dbReference type="ARBA" id="ARBA00008936"/>
    </source>
</evidence>
<evidence type="ECO:0000256" key="6">
    <source>
        <dbReference type="ARBA" id="ARBA00022840"/>
    </source>
</evidence>
<dbReference type="Pfam" id="PF00006">
    <property type="entry name" value="ATP-synt_ab"/>
    <property type="match status" value="1"/>
</dbReference>
<organism evidence="16 17">
    <name type="scientific">Hortaea werneckii</name>
    <name type="common">Black yeast</name>
    <name type="synonym">Cladosporium werneckii</name>
    <dbReference type="NCBI Taxonomy" id="91943"/>
    <lineage>
        <taxon>Eukaryota</taxon>
        <taxon>Fungi</taxon>
        <taxon>Dikarya</taxon>
        <taxon>Ascomycota</taxon>
        <taxon>Pezizomycotina</taxon>
        <taxon>Dothideomycetes</taxon>
        <taxon>Dothideomycetidae</taxon>
        <taxon>Mycosphaerellales</taxon>
        <taxon>Teratosphaeriaceae</taxon>
        <taxon>Hortaea</taxon>
    </lineage>
</organism>
<dbReference type="GO" id="GO:0045259">
    <property type="term" value="C:proton-transporting ATP synthase complex"/>
    <property type="evidence" value="ECO:0007669"/>
    <property type="project" value="UniProtKB-KW"/>
</dbReference>
<sequence>MFSRALRQSARAAGALSASSRIASVHGEFREGGALTSPLHLQQRITPVVANGAIRTYAADAKASPTEVSSILEQRIRGVQEEAGLAETGRVLSVGDGIARVHGMNNVQAEELVEFASGVKGMCMNLEAGQVGVVLFGSDRQVKEGETVKRTGEIVDVPVGEGLLGRVVDALGNPIDGKGPIKTTERRRAQVKAPGILPRQSVNQPVQTGLKPVDAMVPIGRGQRELIIGDRQTGKTAVALDAMLNQKRWNNTSDEKSHLYCIYVAVGQKRSTVAQLVKTLEENDAMKYCTVVAATASEAGEHFRDNGKHAVMIYDDLSKQAVAYRQMSLLLRRPPGREAYPGDVFYLHSRLLERAAKMNDKLGGGSLTALPIIETQGGDVSAYIPTNVISITDGQIFLEAELFYKGVRPAINVGLSVSRVGSAAQLKAMKQVAGSLKLFLAQYREVAAFAQFGSDLDAATKQTLNRGERLTELLKQKQYQPMAVNEMVPLMFAGINGYLDNLPVNKILQWEADFLAHLKSDQAGLLEQIEKEGALSKDLEQKLKDVVGNFTKNFS</sequence>
<dbReference type="Proteomes" id="UP000269539">
    <property type="component" value="Unassembled WGS sequence"/>
</dbReference>
<dbReference type="CDD" id="cd18116">
    <property type="entry name" value="ATP-synt_F1_alpha_N"/>
    <property type="match status" value="1"/>
</dbReference>
<dbReference type="VEuPathDB" id="FungiDB:BTJ68_14357"/>
<dbReference type="PANTHER" id="PTHR48082:SF2">
    <property type="entry name" value="ATP SYNTHASE SUBUNIT ALPHA, MITOCHONDRIAL"/>
    <property type="match status" value="1"/>
</dbReference>
<keyword evidence="6 12" id="KW-0067">ATP-binding</keyword>
<dbReference type="CDD" id="cd18113">
    <property type="entry name" value="ATP-synt_F1_alpha_C"/>
    <property type="match status" value="1"/>
</dbReference>
<dbReference type="SUPFAM" id="SSF47917">
    <property type="entry name" value="C-terminal domain of alpha and beta subunits of F1 ATP synthase"/>
    <property type="match status" value="1"/>
</dbReference>
<evidence type="ECO:0000259" key="15">
    <source>
        <dbReference type="Pfam" id="PF02874"/>
    </source>
</evidence>
<proteinExistence type="inferred from homology"/>
<dbReference type="InterPro" id="IPR036121">
    <property type="entry name" value="ATPase_F1/V1/A1_a/bsu_N_sf"/>
</dbReference>
<dbReference type="InterPro" id="IPR038376">
    <property type="entry name" value="ATP_synth_asu_C_sf"/>
</dbReference>
<evidence type="ECO:0000256" key="9">
    <source>
        <dbReference type="ARBA" id="ARBA00023196"/>
    </source>
</evidence>
<dbReference type="EMBL" id="QWIO01002933">
    <property type="protein sequence ID" value="RMY48869.1"/>
    <property type="molecule type" value="Genomic_DNA"/>
</dbReference>
<keyword evidence="7 11" id="KW-0406">Ion transport</keyword>
<keyword evidence="9 12" id="KW-0139">CF(1)</keyword>
<comment type="function">
    <text evidence="12">Produces ATP from ADP in the presence of a proton gradient across the membrane.</text>
</comment>
<dbReference type="SUPFAM" id="SSF52540">
    <property type="entry name" value="P-loop containing nucleoside triphosphate hydrolases"/>
    <property type="match status" value="1"/>
</dbReference>
<keyword evidence="4 12" id="KW-0547">Nucleotide-binding</keyword>
<dbReference type="FunFam" id="1.20.150.20:FF:000001">
    <property type="entry name" value="ATP synthase subunit alpha"/>
    <property type="match status" value="1"/>
</dbReference>
<dbReference type="HAMAP" id="MF_01346">
    <property type="entry name" value="ATP_synth_alpha_bact"/>
    <property type="match status" value="1"/>
</dbReference>
<dbReference type="InterPro" id="IPR000793">
    <property type="entry name" value="ATP_synth_asu_C"/>
</dbReference>
<dbReference type="Gene3D" id="2.40.30.20">
    <property type="match status" value="1"/>
</dbReference>
<dbReference type="Gene3D" id="3.40.50.300">
    <property type="entry name" value="P-loop containing nucleotide triphosphate hydrolases"/>
    <property type="match status" value="1"/>
</dbReference>
<evidence type="ECO:0000256" key="11">
    <source>
        <dbReference type="RuleBase" id="RU000339"/>
    </source>
</evidence>
<dbReference type="NCBIfam" id="TIGR00962">
    <property type="entry name" value="atpA"/>
    <property type="match status" value="1"/>
</dbReference>
<reference evidence="16 17" key="1">
    <citation type="journal article" date="2018" name="BMC Genomics">
        <title>Genomic evidence for intraspecific hybridization in a clonal and extremely halotolerant yeast.</title>
        <authorList>
            <person name="Gostincar C."/>
            <person name="Stajich J.E."/>
            <person name="Zupancic J."/>
            <person name="Zalar P."/>
            <person name="Gunde-Cimerman N."/>
        </authorList>
    </citation>
    <scope>NUCLEOTIDE SEQUENCE [LARGE SCALE GENOMIC DNA]</scope>
    <source>
        <strain evidence="16 17">EXF-10513</strain>
    </source>
</reference>
<name>A0A3M7CA51_HORWE</name>
<dbReference type="FunFam" id="3.40.50.300:FF:004039">
    <property type="entry name" value="ATP synthase subunit alpha, mitochondrial"/>
    <property type="match status" value="1"/>
</dbReference>
<feature type="domain" description="ATP synthase alpha subunit C-terminal" evidence="14">
    <location>
        <begin position="425"/>
        <end position="550"/>
    </location>
</feature>
<protein>
    <recommendedName>
        <fullName evidence="12">ATP synthase subunit alpha</fullName>
    </recommendedName>
</protein>
<dbReference type="NCBIfam" id="NF009884">
    <property type="entry name" value="PRK13343.1"/>
    <property type="match status" value="1"/>
</dbReference>
<evidence type="ECO:0000313" key="16">
    <source>
        <dbReference type="EMBL" id="RMY48869.1"/>
    </source>
</evidence>
<dbReference type="FunFam" id="2.40.30.20:FF:000001">
    <property type="entry name" value="ATP synthase subunit alpha"/>
    <property type="match status" value="1"/>
</dbReference>
<dbReference type="PANTHER" id="PTHR48082">
    <property type="entry name" value="ATP SYNTHASE SUBUNIT ALPHA, MITOCHONDRIAL"/>
    <property type="match status" value="1"/>
</dbReference>
<feature type="domain" description="ATPase F1/V1/A1 complex alpha/beta subunit nucleotide-binding" evidence="13">
    <location>
        <begin position="209"/>
        <end position="418"/>
    </location>
</feature>
<evidence type="ECO:0000256" key="8">
    <source>
        <dbReference type="ARBA" id="ARBA00023136"/>
    </source>
</evidence>
<accession>A0A3M7CA51</accession>
<keyword evidence="5 11" id="KW-0375">Hydrogen ion transport</keyword>
<evidence type="ECO:0000256" key="3">
    <source>
        <dbReference type="ARBA" id="ARBA00022448"/>
    </source>
</evidence>
<gene>
    <name evidence="16" type="ORF">D0864_14808</name>
</gene>
<dbReference type="CDD" id="cd01132">
    <property type="entry name" value="F1-ATPase_alpha_CD"/>
    <property type="match status" value="1"/>
</dbReference>
<evidence type="ECO:0000256" key="12">
    <source>
        <dbReference type="RuleBase" id="RU003551"/>
    </source>
</evidence>
<evidence type="ECO:0000313" key="17">
    <source>
        <dbReference type="Proteomes" id="UP000269539"/>
    </source>
</evidence>